<evidence type="ECO:0000313" key="3">
    <source>
        <dbReference type="EMBL" id="KZV79042.1"/>
    </source>
</evidence>
<keyword evidence="1" id="KW-0507">mRNA processing</keyword>
<dbReference type="GO" id="GO:0006397">
    <property type="term" value="P:mRNA processing"/>
    <property type="evidence" value="ECO:0007669"/>
    <property type="project" value="UniProtKB-KW"/>
</dbReference>
<dbReference type="GO" id="GO:0008270">
    <property type="term" value="F:zinc ion binding"/>
    <property type="evidence" value="ECO:0007669"/>
    <property type="project" value="InterPro"/>
</dbReference>
<feature type="region of interest" description="Disordered" evidence="2">
    <location>
        <begin position="419"/>
        <end position="496"/>
    </location>
</feature>
<evidence type="ECO:0000313" key="4">
    <source>
        <dbReference type="Proteomes" id="UP000077266"/>
    </source>
</evidence>
<organism evidence="3 4">
    <name type="scientific">Exidia glandulosa HHB12029</name>
    <dbReference type="NCBI Taxonomy" id="1314781"/>
    <lineage>
        <taxon>Eukaryota</taxon>
        <taxon>Fungi</taxon>
        <taxon>Dikarya</taxon>
        <taxon>Basidiomycota</taxon>
        <taxon>Agaricomycotina</taxon>
        <taxon>Agaricomycetes</taxon>
        <taxon>Auriculariales</taxon>
        <taxon>Exidiaceae</taxon>
        <taxon>Exidia</taxon>
    </lineage>
</organism>
<evidence type="ECO:0000256" key="2">
    <source>
        <dbReference type="SAM" id="MobiDB-lite"/>
    </source>
</evidence>
<accession>A0A166NDL4</accession>
<evidence type="ECO:0000256" key="1">
    <source>
        <dbReference type="ARBA" id="ARBA00022664"/>
    </source>
</evidence>
<gene>
    <name evidence="3" type="ORF">EXIGLDRAFT_782896</name>
</gene>
<reference evidence="3 4" key="1">
    <citation type="journal article" date="2016" name="Mol. Biol. Evol.">
        <title>Comparative Genomics of Early-Diverging Mushroom-Forming Fungi Provides Insights into the Origins of Lignocellulose Decay Capabilities.</title>
        <authorList>
            <person name="Nagy L.G."/>
            <person name="Riley R."/>
            <person name="Tritt A."/>
            <person name="Adam C."/>
            <person name="Daum C."/>
            <person name="Floudas D."/>
            <person name="Sun H."/>
            <person name="Yadav J.S."/>
            <person name="Pangilinan J."/>
            <person name="Larsson K.H."/>
            <person name="Matsuura K."/>
            <person name="Barry K."/>
            <person name="Labutti K."/>
            <person name="Kuo R."/>
            <person name="Ohm R.A."/>
            <person name="Bhattacharya S.S."/>
            <person name="Shirouzu T."/>
            <person name="Yoshinaga Y."/>
            <person name="Martin F.M."/>
            <person name="Grigoriev I.V."/>
            <person name="Hibbett D.S."/>
        </authorList>
    </citation>
    <scope>NUCLEOTIDE SEQUENCE [LARGE SCALE GENOMIC DNA]</scope>
    <source>
        <strain evidence="3 4">HHB12029</strain>
    </source>
</reference>
<dbReference type="OrthoDB" id="3252634at2759"/>
<dbReference type="EMBL" id="KV426694">
    <property type="protein sequence ID" value="KZV79042.1"/>
    <property type="molecule type" value="Genomic_DNA"/>
</dbReference>
<dbReference type="AlphaFoldDB" id="A0A166NDL4"/>
<dbReference type="SUPFAM" id="SSF57756">
    <property type="entry name" value="Retrovirus zinc finger-like domains"/>
    <property type="match status" value="1"/>
</dbReference>
<name>A0A166NDL4_EXIGL</name>
<feature type="non-terminal residue" evidence="3">
    <location>
        <position position="659"/>
    </location>
</feature>
<dbReference type="Proteomes" id="UP000077266">
    <property type="component" value="Unassembled WGS sequence"/>
</dbReference>
<dbReference type="STRING" id="1314781.A0A166NDL4"/>
<feature type="compositionally biased region" description="Polar residues" evidence="2">
    <location>
        <begin position="441"/>
        <end position="451"/>
    </location>
</feature>
<dbReference type="InParanoid" id="A0A166NDL4"/>
<keyword evidence="4" id="KW-1185">Reference proteome</keyword>
<dbReference type="GO" id="GO:0003676">
    <property type="term" value="F:nucleic acid binding"/>
    <property type="evidence" value="ECO:0007669"/>
    <property type="project" value="InterPro"/>
</dbReference>
<feature type="compositionally biased region" description="Basic and acidic residues" evidence="2">
    <location>
        <begin position="469"/>
        <end position="496"/>
    </location>
</feature>
<dbReference type="InterPro" id="IPR021109">
    <property type="entry name" value="Peptidase_aspartic_dom_sf"/>
</dbReference>
<dbReference type="Gene3D" id="2.40.70.10">
    <property type="entry name" value="Acid Proteases"/>
    <property type="match status" value="1"/>
</dbReference>
<dbReference type="InterPro" id="IPR036875">
    <property type="entry name" value="Znf_CCHC_sf"/>
</dbReference>
<feature type="compositionally biased region" description="Basic and acidic residues" evidence="2">
    <location>
        <begin position="420"/>
        <end position="429"/>
    </location>
</feature>
<sequence length="659" mass="74119">MADEGNVEQEFLTLLRRLAGNNANANPNPNPAPRAMPFPGERGAPKFDGEAYLFDTFVQSFRHKAAEAQLDPGDMKKTIVTYLSQSERELWMVQDSFSNANSNFDAFITEIRTLYADEIGTVKKSTLEDLNKVIATHSAEGFTNQNDVSRYSREFNRHSKSLRDQQLVFNTTELFISAFKEEDRTAIKQRLQIKHPDTPFWQNSSEHLVEAAKFIIQNNAPAKEQRAVFERGASAVRRVKQESTSEDRMLAMVSQLFDEKIAKYANLNTAPSQSNVARYQTANSYGNGTPASTASTIPRDQCLFCYGVGHNMRSCPERQKYMTEGKIQVDVNGRTVLPGGQNLPVGRDISMKQKIDDFWKAQNIQSESHFYEHEAFMIEAMEDEDESTIEPTPEEIDHTTYMQALQLVQNYEATGRPGAKRFDGIELPRRAGPIPRRPSTPFRNDNNQSNRGGVIPITGTERANGGKEMPTKEKTVPASPREAERRHKEQTKEAHEKLGDVAPVTTRNKAPATDDDAANRIFQMCLGNQVTVSVKDLLGASPDIRRLVQKFTTNRRSPEAVNMIDTSQEDEEDDDDRHLAQVFQIAAYDHLILRTETGEYAAHETVPLLCIRMTIEDVNIDTIIDTGATICCISDRVWRRIGSGALMSRSIPMRDANGN</sequence>
<protein>
    <submittedName>
        <fullName evidence="3">Uncharacterized protein</fullName>
    </submittedName>
</protein>
<proteinExistence type="predicted"/>